<name>A0AAF0UM30_SOLVR</name>
<accession>A0AAF0UM30</accession>
<gene>
    <name evidence="1" type="ORF">MTR67_042187</name>
</gene>
<reference evidence="1" key="1">
    <citation type="submission" date="2023-08" db="EMBL/GenBank/DDBJ databases">
        <title>A de novo genome assembly of Solanum verrucosum Schlechtendal, a Mexican diploid species geographically isolated from the other diploid A-genome species in potato relatives.</title>
        <authorList>
            <person name="Hosaka K."/>
        </authorList>
    </citation>
    <scope>NUCLEOTIDE SEQUENCE</scope>
    <source>
        <tissue evidence="1">Young leaves</tissue>
    </source>
</reference>
<dbReference type="EMBL" id="CP133621">
    <property type="protein sequence ID" value="WMV48802.1"/>
    <property type="molecule type" value="Genomic_DNA"/>
</dbReference>
<proteinExistence type="predicted"/>
<dbReference type="AlphaFoldDB" id="A0AAF0UM30"/>
<organism evidence="1 2">
    <name type="scientific">Solanum verrucosum</name>
    <dbReference type="NCBI Taxonomy" id="315347"/>
    <lineage>
        <taxon>Eukaryota</taxon>
        <taxon>Viridiplantae</taxon>
        <taxon>Streptophyta</taxon>
        <taxon>Embryophyta</taxon>
        <taxon>Tracheophyta</taxon>
        <taxon>Spermatophyta</taxon>
        <taxon>Magnoliopsida</taxon>
        <taxon>eudicotyledons</taxon>
        <taxon>Gunneridae</taxon>
        <taxon>Pentapetalae</taxon>
        <taxon>asterids</taxon>
        <taxon>lamiids</taxon>
        <taxon>Solanales</taxon>
        <taxon>Solanaceae</taxon>
        <taxon>Solanoideae</taxon>
        <taxon>Solaneae</taxon>
        <taxon>Solanum</taxon>
    </lineage>
</organism>
<evidence type="ECO:0000313" key="2">
    <source>
        <dbReference type="Proteomes" id="UP001234989"/>
    </source>
</evidence>
<sequence>MGFTYRPKTSSRTDPCEPKNFTHFGTEVQITYSPASSSGEVLLRRAHSGQILYGDFTAVSSVFSHFRYIFLLPLLCIHIQKC</sequence>
<evidence type="ECO:0000313" key="1">
    <source>
        <dbReference type="EMBL" id="WMV48802.1"/>
    </source>
</evidence>
<dbReference type="Proteomes" id="UP001234989">
    <property type="component" value="Chromosome 10"/>
</dbReference>
<protein>
    <submittedName>
        <fullName evidence="1">Uncharacterized protein</fullName>
    </submittedName>
</protein>
<keyword evidence="2" id="KW-1185">Reference proteome</keyword>